<name>A0A4C1WSR3_EUMVA</name>
<reference evidence="1 2" key="1">
    <citation type="journal article" date="2019" name="Commun. Biol.">
        <title>The bagworm genome reveals a unique fibroin gene that provides high tensile strength.</title>
        <authorList>
            <person name="Kono N."/>
            <person name="Nakamura H."/>
            <person name="Ohtoshi R."/>
            <person name="Tomita M."/>
            <person name="Numata K."/>
            <person name="Arakawa K."/>
        </authorList>
    </citation>
    <scope>NUCLEOTIDE SEQUENCE [LARGE SCALE GENOMIC DNA]</scope>
</reference>
<evidence type="ECO:0000313" key="2">
    <source>
        <dbReference type="Proteomes" id="UP000299102"/>
    </source>
</evidence>
<comment type="caution">
    <text evidence="1">The sequence shown here is derived from an EMBL/GenBank/DDBJ whole genome shotgun (WGS) entry which is preliminary data.</text>
</comment>
<keyword evidence="2" id="KW-1185">Reference proteome</keyword>
<organism evidence="1 2">
    <name type="scientific">Eumeta variegata</name>
    <name type="common">Bagworm moth</name>
    <name type="synonym">Eumeta japonica</name>
    <dbReference type="NCBI Taxonomy" id="151549"/>
    <lineage>
        <taxon>Eukaryota</taxon>
        <taxon>Metazoa</taxon>
        <taxon>Ecdysozoa</taxon>
        <taxon>Arthropoda</taxon>
        <taxon>Hexapoda</taxon>
        <taxon>Insecta</taxon>
        <taxon>Pterygota</taxon>
        <taxon>Neoptera</taxon>
        <taxon>Endopterygota</taxon>
        <taxon>Lepidoptera</taxon>
        <taxon>Glossata</taxon>
        <taxon>Ditrysia</taxon>
        <taxon>Tineoidea</taxon>
        <taxon>Psychidae</taxon>
        <taxon>Oiketicinae</taxon>
        <taxon>Eumeta</taxon>
    </lineage>
</organism>
<evidence type="ECO:0000313" key="1">
    <source>
        <dbReference type="EMBL" id="GBP53157.1"/>
    </source>
</evidence>
<proteinExistence type="predicted"/>
<accession>A0A4C1WSR3</accession>
<gene>
    <name evidence="1" type="ORF">EVAR_28499_1</name>
</gene>
<sequence>MQRESSEKGPRVRSPTSIVPLLYKKRSENTLRGLFEKSLYPKISTNAWCAQPYDRASGSKSQVLFSLPRELIYCYLLRARPRPPRPPRRPRAGYTLCPLFI</sequence>
<dbReference type="Proteomes" id="UP000299102">
    <property type="component" value="Unassembled WGS sequence"/>
</dbReference>
<protein>
    <submittedName>
        <fullName evidence="1">Uncharacterized protein</fullName>
    </submittedName>
</protein>
<dbReference type="EMBL" id="BGZK01000617">
    <property type="protein sequence ID" value="GBP53157.1"/>
    <property type="molecule type" value="Genomic_DNA"/>
</dbReference>
<dbReference type="AlphaFoldDB" id="A0A4C1WSR3"/>